<dbReference type="PANTHER" id="PTHR43806:SF11">
    <property type="entry name" value="CEREVISIN-RELATED"/>
    <property type="match status" value="1"/>
</dbReference>
<evidence type="ECO:0000313" key="9">
    <source>
        <dbReference type="Proteomes" id="UP000242682"/>
    </source>
</evidence>
<dbReference type="PANTHER" id="PTHR43806">
    <property type="entry name" value="PEPTIDASE S8"/>
    <property type="match status" value="1"/>
</dbReference>
<keyword evidence="4" id="KW-0720">Serine protease</keyword>
<dbReference type="GO" id="GO:0006508">
    <property type="term" value="P:proteolysis"/>
    <property type="evidence" value="ECO:0007669"/>
    <property type="project" value="UniProtKB-KW"/>
</dbReference>
<sequence length="849" mass="93113">MSPYDVIMDWTRIPAHPHGTHVAGIIAASINKTGVAGIAPNVKIMPINVFMYDIAYDFDIAKAIVYAADKGANVINMSLGSYGYSALQDDAVKYARGKGVVIIAAAGNNSTNARMYPAALPSVIAVAATDNKDKSAWFSNWGNHIDISAPGENIYSTLPASSYDYMSGTSMAAPVVSGVAALILSKNPFLSPDQVEDILAKSALDLWRKGWDEQFGYGRVDALKALQQTPAPMTAISSASTFTPTGTNKLSMSFTAQKGTTVSVYIEKTKGTTLKKLVNPKKWNGGKVTAAWDGKLDSGLYASSGSYTLVVKLTNGKETVYKTKTVKLTNKVKPTIKMGSSAVYSPESFNKLALSYDINQTTTIAARVYDSKNTYVKTVLYNKTVTAKRNKIEWDGTNSRGQKVKDGLYKLVVSGTGANKIKATNANVSIEVETVKPASQIDLLASPFKIDGTLKSALKVTLKEKVSITAYVATDKGAKVKRLIHNQTFNAGEALLKWDGKNDSGKYVAEGKYLYQTEVRDAAGNVRITKSKVFALEDRRKPVVSATKDFAYRKEGTASFTYTLNKPAAVSIQVLNGSKIVKTIESGKAKNTGANKFVWDGKDQAGNLLADGNYQYAITAADKYKNTHISTGNMIMALVPVEVTAPPIVNFYGGAYGGDVYYKLSQDASVAVEIYDSTNAKIRTIKAATRKAGLNHFNWDGIVDAGYYTYPEVEIYYYVIKAKNSLGNETAFKGKITKEEKPNWLKSHISFFTPSGDSWADAKLNLSIDVTEPTTMTLYAYDYYFYEKERNREVYNLAEGTNEISYRRDSLEVLFYVIEYKDQLGNEYIYEIDERDPKHHHEQKTEISP</sequence>
<proteinExistence type="inferred from homology"/>
<dbReference type="InterPro" id="IPR036852">
    <property type="entry name" value="Peptidase_S8/S53_dom_sf"/>
</dbReference>
<dbReference type="InterPro" id="IPR023828">
    <property type="entry name" value="Peptidase_S8_Ser-AS"/>
</dbReference>
<keyword evidence="2" id="KW-0645">Protease</keyword>
<evidence type="ECO:0000256" key="3">
    <source>
        <dbReference type="ARBA" id="ARBA00022801"/>
    </source>
</evidence>
<evidence type="ECO:0000259" key="6">
    <source>
        <dbReference type="Pfam" id="PF00082"/>
    </source>
</evidence>
<dbReference type="AlphaFoldDB" id="A0A2P8H3A8"/>
<evidence type="ECO:0000313" key="8">
    <source>
        <dbReference type="EMBL" id="PSL40687.1"/>
    </source>
</evidence>
<dbReference type="SUPFAM" id="SSF52743">
    <property type="entry name" value="Subtilisin-like"/>
    <property type="match status" value="1"/>
</dbReference>
<gene>
    <name evidence="8" type="ORF">B0H99_104149</name>
</gene>
<dbReference type="Pfam" id="PF00082">
    <property type="entry name" value="Peptidase_S8"/>
    <property type="match status" value="1"/>
</dbReference>
<feature type="domain" description="Peptidase S8/S53" evidence="6">
    <location>
        <begin position="17"/>
        <end position="218"/>
    </location>
</feature>
<comment type="similarity">
    <text evidence="1 5">Belongs to the peptidase S8 family.</text>
</comment>
<dbReference type="InterPro" id="IPR015500">
    <property type="entry name" value="Peptidase_S8_subtilisin-rel"/>
</dbReference>
<dbReference type="InterPro" id="IPR050131">
    <property type="entry name" value="Peptidase_S8_subtilisin-like"/>
</dbReference>
<dbReference type="PROSITE" id="PS51892">
    <property type="entry name" value="SUBTILASE"/>
    <property type="match status" value="1"/>
</dbReference>
<dbReference type="GO" id="GO:0004252">
    <property type="term" value="F:serine-type endopeptidase activity"/>
    <property type="evidence" value="ECO:0007669"/>
    <property type="project" value="InterPro"/>
</dbReference>
<reference evidence="8 9" key="1">
    <citation type="submission" date="2018-03" db="EMBL/GenBank/DDBJ databases">
        <title>Genomic Encyclopedia of Type Strains, Phase III (KMG-III): the genomes of soil and plant-associated and newly described type strains.</title>
        <authorList>
            <person name="Whitman W."/>
        </authorList>
    </citation>
    <scope>NUCLEOTIDE SEQUENCE [LARGE SCALE GENOMIC DNA]</scope>
    <source>
        <strain evidence="8 9">CGMCC 1.12259</strain>
    </source>
</reference>
<accession>A0A2P8H3A8</accession>
<evidence type="ECO:0000256" key="2">
    <source>
        <dbReference type="ARBA" id="ARBA00022670"/>
    </source>
</evidence>
<dbReference type="Gene3D" id="3.40.50.200">
    <property type="entry name" value="Peptidase S8/S53 domain"/>
    <property type="match status" value="1"/>
</dbReference>
<protein>
    <submittedName>
        <fullName evidence="8">FlgD-like protein</fullName>
    </submittedName>
</protein>
<dbReference type="PROSITE" id="PS00138">
    <property type="entry name" value="SUBTILASE_SER"/>
    <property type="match status" value="1"/>
</dbReference>
<name>A0A2P8H3A8_9BACL</name>
<dbReference type="InterPro" id="IPR025965">
    <property type="entry name" value="FlgD/Vpr_Ig-like"/>
</dbReference>
<keyword evidence="3" id="KW-0378">Hydrolase</keyword>
<organism evidence="8 9">
    <name type="scientific">Planomicrobium soli</name>
    <dbReference type="NCBI Taxonomy" id="1176648"/>
    <lineage>
        <taxon>Bacteria</taxon>
        <taxon>Bacillati</taxon>
        <taxon>Bacillota</taxon>
        <taxon>Bacilli</taxon>
        <taxon>Bacillales</taxon>
        <taxon>Caryophanaceae</taxon>
        <taxon>Planomicrobium</taxon>
    </lineage>
</organism>
<keyword evidence="9" id="KW-1185">Reference proteome</keyword>
<evidence type="ECO:0000256" key="1">
    <source>
        <dbReference type="ARBA" id="ARBA00011073"/>
    </source>
</evidence>
<dbReference type="PROSITE" id="PS00137">
    <property type="entry name" value="SUBTILASE_HIS"/>
    <property type="match status" value="1"/>
</dbReference>
<dbReference type="EMBL" id="PYAT01000004">
    <property type="protein sequence ID" value="PSL40687.1"/>
    <property type="molecule type" value="Genomic_DNA"/>
</dbReference>
<dbReference type="InterPro" id="IPR000209">
    <property type="entry name" value="Peptidase_S8/S53_dom"/>
</dbReference>
<feature type="domain" description="FlgD/Vpr Ig-like" evidence="7">
    <location>
        <begin position="245"/>
        <end position="316"/>
    </location>
</feature>
<dbReference type="Proteomes" id="UP000242682">
    <property type="component" value="Unassembled WGS sequence"/>
</dbReference>
<comment type="caution">
    <text evidence="5">Lacks conserved residue(s) required for the propagation of feature annotation.</text>
</comment>
<dbReference type="Pfam" id="PF13860">
    <property type="entry name" value="FlgD_ig"/>
    <property type="match status" value="4"/>
</dbReference>
<feature type="domain" description="FlgD/Vpr Ig-like" evidence="7">
    <location>
        <begin position="658"/>
        <end position="707"/>
    </location>
</feature>
<dbReference type="PRINTS" id="PR00723">
    <property type="entry name" value="SUBTILISIN"/>
</dbReference>
<feature type="domain" description="FlgD/Vpr Ig-like" evidence="7">
    <location>
        <begin position="555"/>
        <end position="622"/>
    </location>
</feature>
<dbReference type="InterPro" id="IPR022398">
    <property type="entry name" value="Peptidase_S8_His-AS"/>
</dbReference>
<evidence type="ECO:0000259" key="7">
    <source>
        <dbReference type="Pfam" id="PF13860"/>
    </source>
</evidence>
<dbReference type="Gene3D" id="2.60.40.4070">
    <property type="match status" value="5"/>
</dbReference>
<evidence type="ECO:0000256" key="5">
    <source>
        <dbReference type="PROSITE-ProRule" id="PRU01240"/>
    </source>
</evidence>
<comment type="caution">
    <text evidence="8">The sequence shown here is derived from an EMBL/GenBank/DDBJ whole genome shotgun (WGS) entry which is preliminary data.</text>
</comment>
<feature type="domain" description="FlgD/Vpr Ig-like" evidence="7">
    <location>
        <begin position="365"/>
        <end position="417"/>
    </location>
</feature>
<evidence type="ECO:0000256" key="4">
    <source>
        <dbReference type="ARBA" id="ARBA00022825"/>
    </source>
</evidence>